<protein>
    <recommendedName>
        <fullName evidence="1">BFN domain-containing protein</fullName>
    </recommendedName>
</protein>
<dbReference type="AlphaFoldDB" id="A0A1L8CXT6"/>
<dbReference type="RefSeq" id="WP_075860134.1">
    <property type="nucleotide sequence ID" value="NZ_BDJK01000055.1"/>
</dbReference>
<comment type="caution">
    <text evidence="2">The sequence shown here is derived from an EMBL/GenBank/DDBJ whole genome shotgun (WGS) entry which is preliminary data.</text>
</comment>
<name>A0A1L8CXT6_9THEO</name>
<dbReference type="InterPro" id="IPR003729">
    <property type="entry name" value="Bi_nuclease_dom"/>
</dbReference>
<evidence type="ECO:0000313" key="2">
    <source>
        <dbReference type="EMBL" id="GAV23746.1"/>
    </source>
</evidence>
<dbReference type="PROSITE" id="PS51658">
    <property type="entry name" value="BFN"/>
    <property type="match status" value="1"/>
</dbReference>
<evidence type="ECO:0000259" key="1">
    <source>
        <dbReference type="PROSITE" id="PS51658"/>
    </source>
</evidence>
<dbReference type="InterPro" id="IPR036104">
    <property type="entry name" value="BFN_sf"/>
</dbReference>
<dbReference type="Pfam" id="PF02577">
    <property type="entry name" value="BFN_dom"/>
    <property type="match status" value="1"/>
</dbReference>
<evidence type="ECO:0000313" key="3">
    <source>
        <dbReference type="Proteomes" id="UP000187485"/>
    </source>
</evidence>
<dbReference type="STRING" id="870242.cpu_22560"/>
<reference evidence="3" key="1">
    <citation type="submission" date="2016-12" db="EMBL/GenBank/DDBJ databases">
        <title>Draft Genome Sequences od Carboxydothermus pertinax and islandicus, Hydrogenogenic Carboxydotrophic Bacteria.</title>
        <authorList>
            <person name="Fukuyama Y."/>
            <person name="Ohmae K."/>
            <person name="Yoneda Y."/>
            <person name="Yoshida T."/>
            <person name="Sako Y."/>
        </authorList>
    </citation>
    <scope>NUCLEOTIDE SEQUENCE [LARGE SCALE GENOMIC DNA]</scope>
    <source>
        <strain evidence="3">Ug1</strain>
    </source>
</reference>
<sequence length="153" mass="17754">MKKVAFHTIVFDGEMNPVVLLVDENQEFVLPLFLTPKELEPILFSLENFIPDQPETYNLLLEILKINNLKVKKLTITDILADRVFSVLSVLKGRKEQFYNCRINDGLALALYFKAPIYITEKVELSTYPITNLPEDLDKELQPLLEEWKKSLN</sequence>
<keyword evidence="3" id="KW-1185">Reference proteome</keyword>
<dbReference type="Gene3D" id="3.10.690.10">
    <property type="entry name" value="Bifunctional nuclease domain"/>
    <property type="match status" value="1"/>
</dbReference>
<gene>
    <name evidence="2" type="ORF">cpu_22560</name>
</gene>
<dbReference type="OrthoDB" id="9788698at2"/>
<dbReference type="Proteomes" id="UP000187485">
    <property type="component" value="Unassembled WGS sequence"/>
</dbReference>
<dbReference type="GO" id="GO:0004518">
    <property type="term" value="F:nuclease activity"/>
    <property type="evidence" value="ECO:0007669"/>
    <property type="project" value="InterPro"/>
</dbReference>
<organism evidence="2 3">
    <name type="scientific">Carboxydothermus pertinax</name>
    <dbReference type="NCBI Taxonomy" id="870242"/>
    <lineage>
        <taxon>Bacteria</taxon>
        <taxon>Bacillati</taxon>
        <taxon>Bacillota</taxon>
        <taxon>Clostridia</taxon>
        <taxon>Thermoanaerobacterales</taxon>
        <taxon>Thermoanaerobacteraceae</taxon>
        <taxon>Carboxydothermus</taxon>
    </lineage>
</organism>
<proteinExistence type="predicted"/>
<dbReference type="EMBL" id="BDJK01000055">
    <property type="protein sequence ID" value="GAV23746.1"/>
    <property type="molecule type" value="Genomic_DNA"/>
</dbReference>
<feature type="domain" description="BFN" evidence="1">
    <location>
        <begin position="1"/>
        <end position="131"/>
    </location>
</feature>
<dbReference type="SUPFAM" id="SSF103256">
    <property type="entry name" value="Hypothetical protein TM0160"/>
    <property type="match status" value="1"/>
</dbReference>
<accession>A0A1L8CXT6</accession>